<dbReference type="InterPro" id="IPR001202">
    <property type="entry name" value="WW_dom"/>
</dbReference>
<dbReference type="InterPro" id="IPR036770">
    <property type="entry name" value="Ankyrin_rpt-contain_sf"/>
</dbReference>
<dbReference type="GeneID" id="20645441"/>
<feature type="domain" description="WW" evidence="3">
    <location>
        <begin position="36"/>
        <end position="70"/>
    </location>
</feature>
<protein>
    <recommendedName>
        <fullName evidence="3">WW domain-containing protein</fullName>
    </recommendedName>
</protein>
<keyword evidence="5" id="KW-1185">Reference proteome</keyword>
<dbReference type="SUPFAM" id="SSF51045">
    <property type="entry name" value="WW domain"/>
    <property type="match status" value="1"/>
</dbReference>
<dbReference type="InterPro" id="IPR036020">
    <property type="entry name" value="WW_dom_sf"/>
</dbReference>
<dbReference type="RefSeq" id="XP_009520763.1">
    <property type="nucleotide sequence ID" value="XM_009522468.1"/>
</dbReference>
<feature type="region of interest" description="Disordered" evidence="2">
    <location>
        <begin position="1159"/>
        <end position="1303"/>
    </location>
</feature>
<feature type="compositionally biased region" description="Polar residues" evidence="2">
    <location>
        <begin position="1191"/>
        <end position="1210"/>
    </location>
</feature>
<feature type="domain" description="WW" evidence="3">
    <location>
        <begin position="139"/>
        <end position="167"/>
    </location>
</feature>
<dbReference type="Gene3D" id="2.20.70.10">
    <property type="match status" value="3"/>
</dbReference>
<evidence type="ECO:0000256" key="2">
    <source>
        <dbReference type="SAM" id="MobiDB-lite"/>
    </source>
</evidence>
<dbReference type="InParanoid" id="G4YUM0"/>
<sequence>MEDAGSTAQSTDMQTIACDEAALTNSNDVSAVAEDTPSEELWVRKWDDASNALYYFNLRTQESSWEQPQAYKAVFMSEPMEMDTERAVEAVEPALDQQDEQLRLQQELEQEQQGNASIAIQSLYRGRKDRKRVKEARKWTEQFDPATAQKYYYNSETGEWLWEKPVDFLTGVRDERSARAVKIQSVYRAKKARDRVKQLADEEEEEEELMEQQVQDEAQAAAEAELAAAVADEASNRALWCEYFDPRSRKYYYRHVVSNDITWDKPEKYVSSSTEGSKRDLAALSIQCAARKRIATHDVKAKREKLRTLTDPAAMQLKLGELKQVSVEIQAEIDTRALASAEEEQQFPHLLNLLTGWRESLESIKNHIASLENQGEDISLAECLASRVALAERFHKALAEMRSECLTVLRSILLMNSYFMDLDVSRINAACTSFAKWKQHEVCALRDSRLVEIIQGSDISQILDKAEALLRRAMGLTDFNNGSTSADGKRYEDWHPSVAAALAGVREMEERLTQKTQLLRGYRSAEARKREISHMAEEDLLASRLAQLRRRRLNEEVDHATFLVKCQEYWKKGLNQREDDLHAAVALESSKKKRRSKNQEIPHHEPTGDSDNQDNKSKLSIWEATKEGLSVDVVRTMVFAEMQKARRLGYDFLVKSARSDHGETLIQIACWWGHAIRILLEHGLPCNVTDSTGDTPFHWNNYSAMLTLLGVYSSDRDKSATDVIVKAVRQKNFRGKTASTLAKGDRVHTALKSAEEGRLPPLRLPRTGDRKSTPTGFPRRMTEIGHRDGARGMNPKKGKTMTMLGKTTKHSSVLDIDELVSLTTMLSISPPEKMEQLITVFSQRLQPQALQRLSVADILRDASAAAIMHEEIPSSDAFHVTKQHKPSFGHLLKFLRLNEPTGYEKDEEHKRAAVRYLALRTMLQQCGEIKISSIQETCLDKVLRWFEATEASAFTSSTASTPILPPRMSPKKANIAPNPALDKSASETSFLPDTSASSTTVAAKLDRYKMPDLRASHIRRIAELRSRGADVSETSIPIEQNNNSPESICKPEGSEESRRQAVQDRMIDATFKLYRPETDAEREMNLLWIKRRQEDELTRRKDEDVQQRVQKWSMDRSRDESENLRKRESTKLVAGLNQILQEGVDQDKPFAWRSSRTLHPDLAGVAPPSNQSSSAPTKAGVATKDAKEMVQQDSVVTRKQPIQTLSSGKQPGQIVIKSRRPSMTSGGGMHFRNQLPPNYVPPGLQAASSVPKNKRDTASAPLNSRPVPNGSSSRSSLERRASRVSDDPSSASEGEEEDSAMEDKVMRRQNIFTSEPRQQMKLQSYHVPYYYSDGDAMAGNSKPQKANPRGTIPAQSLPADPELRCLQEATAMRRVFALPIDKVLQKPAPPPVTIREAEREVSSSRKSGRSETGKPRRGSKSAKGKRTPTSVRSGAALPRTVPVYTLSEPPVTASTSDLRHSQMEELEKIRRLFEENHLSLSTQALERGLLVPEDRPLLESINNLPFAGSRLLINPLTRRAKTAKPKKKAGAKKKKSKKGKKSAKGAKAPKSARRASPNKK</sequence>
<gene>
    <name evidence="4" type="ORF">PHYSODRAFT_326485</name>
</gene>
<feature type="region of interest" description="Disordered" evidence="2">
    <location>
        <begin position="1036"/>
        <end position="1055"/>
    </location>
</feature>
<dbReference type="CDD" id="cd00201">
    <property type="entry name" value="WW"/>
    <property type="match status" value="3"/>
</dbReference>
<feature type="region of interest" description="Disordered" evidence="2">
    <location>
        <begin position="1385"/>
        <end position="1438"/>
    </location>
</feature>
<feature type="region of interest" description="Disordered" evidence="2">
    <location>
        <begin position="1509"/>
        <end position="1560"/>
    </location>
</feature>
<dbReference type="SMART" id="SM00015">
    <property type="entry name" value="IQ"/>
    <property type="match status" value="2"/>
</dbReference>
<reference evidence="4 5" key="1">
    <citation type="journal article" date="2006" name="Science">
        <title>Phytophthora genome sequences uncover evolutionary origins and mechanisms of pathogenesis.</title>
        <authorList>
            <person name="Tyler B.M."/>
            <person name="Tripathy S."/>
            <person name="Zhang X."/>
            <person name="Dehal P."/>
            <person name="Jiang R.H."/>
            <person name="Aerts A."/>
            <person name="Arredondo F.D."/>
            <person name="Baxter L."/>
            <person name="Bensasson D."/>
            <person name="Beynon J.L."/>
            <person name="Chapman J."/>
            <person name="Damasceno C.M."/>
            <person name="Dorrance A.E."/>
            <person name="Dou D."/>
            <person name="Dickerman A.W."/>
            <person name="Dubchak I.L."/>
            <person name="Garbelotto M."/>
            <person name="Gijzen M."/>
            <person name="Gordon S.G."/>
            <person name="Govers F."/>
            <person name="Grunwald N.J."/>
            <person name="Huang W."/>
            <person name="Ivors K.L."/>
            <person name="Jones R.W."/>
            <person name="Kamoun S."/>
            <person name="Krampis K."/>
            <person name="Lamour K.H."/>
            <person name="Lee M.K."/>
            <person name="McDonald W.H."/>
            <person name="Medina M."/>
            <person name="Meijer H.J."/>
            <person name="Nordberg E.K."/>
            <person name="Maclean D.J."/>
            <person name="Ospina-Giraldo M.D."/>
            <person name="Morris P.F."/>
            <person name="Phuntumart V."/>
            <person name="Putnam N.H."/>
            <person name="Rash S."/>
            <person name="Rose J.K."/>
            <person name="Sakihama Y."/>
            <person name="Salamov A.A."/>
            <person name="Savidor A."/>
            <person name="Scheuring C.F."/>
            <person name="Smith B.M."/>
            <person name="Sobral B.W."/>
            <person name="Terry A."/>
            <person name="Torto-Alalibo T.A."/>
            <person name="Win J."/>
            <person name="Xu Z."/>
            <person name="Zhang H."/>
            <person name="Grigoriev I.V."/>
            <person name="Rokhsar D.S."/>
            <person name="Boore J.L."/>
        </authorList>
    </citation>
    <scope>NUCLEOTIDE SEQUENCE [LARGE SCALE GENOMIC DNA]</scope>
    <source>
        <strain evidence="4 5">P6497</strain>
    </source>
</reference>
<dbReference type="Proteomes" id="UP000002640">
    <property type="component" value="Unassembled WGS sequence"/>
</dbReference>
<feature type="region of interest" description="Disordered" evidence="2">
    <location>
        <begin position="1336"/>
        <end position="1357"/>
    </location>
</feature>
<evidence type="ECO:0000259" key="3">
    <source>
        <dbReference type="PROSITE" id="PS50020"/>
    </source>
</evidence>
<feature type="region of interest" description="Disordered" evidence="2">
    <location>
        <begin position="587"/>
        <end position="616"/>
    </location>
</feature>
<dbReference type="InterPro" id="IPR000048">
    <property type="entry name" value="IQ_motif_EF-hand-BS"/>
</dbReference>
<feature type="region of interest" description="Disordered" evidence="2">
    <location>
        <begin position="759"/>
        <end position="802"/>
    </location>
</feature>
<proteinExistence type="predicted"/>
<name>G4YUM0_PHYSP</name>
<feature type="compositionally biased region" description="Basic residues" evidence="2">
    <location>
        <begin position="1415"/>
        <end position="1426"/>
    </location>
</feature>
<dbReference type="PROSITE" id="PS50020">
    <property type="entry name" value="WW_DOMAIN_2"/>
    <property type="match status" value="3"/>
</dbReference>
<dbReference type="PROSITE" id="PS50096">
    <property type="entry name" value="IQ"/>
    <property type="match status" value="2"/>
</dbReference>
<dbReference type="Gene3D" id="1.20.5.190">
    <property type="match status" value="1"/>
</dbReference>
<feature type="compositionally biased region" description="Basic and acidic residues" evidence="2">
    <location>
        <begin position="1276"/>
        <end position="1286"/>
    </location>
</feature>
<feature type="domain" description="WW" evidence="3">
    <location>
        <begin position="240"/>
        <end position="268"/>
    </location>
</feature>
<feature type="compositionally biased region" description="Polar residues" evidence="2">
    <location>
        <begin position="1036"/>
        <end position="1046"/>
    </location>
</feature>
<accession>G4YUM0</accession>
<dbReference type="KEGG" id="psoj:PHYSODRAFT_326485"/>
<organism evidence="4 5">
    <name type="scientific">Phytophthora sojae (strain P6497)</name>
    <name type="common">Soybean stem and root rot agent</name>
    <name type="synonym">Phytophthora megasperma f. sp. glycines</name>
    <dbReference type="NCBI Taxonomy" id="1094619"/>
    <lineage>
        <taxon>Eukaryota</taxon>
        <taxon>Sar</taxon>
        <taxon>Stramenopiles</taxon>
        <taxon>Oomycota</taxon>
        <taxon>Peronosporomycetes</taxon>
        <taxon>Peronosporales</taxon>
        <taxon>Peronosporaceae</taxon>
        <taxon>Phytophthora</taxon>
    </lineage>
</organism>
<feature type="compositionally biased region" description="Basic and acidic residues" evidence="2">
    <location>
        <begin position="780"/>
        <end position="790"/>
    </location>
</feature>
<feature type="compositionally biased region" description="Basic residues" evidence="2">
    <location>
        <begin position="1550"/>
        <end position="1560"/>
    </location>
</feature>
<dbReference type="PROSITE" id="PS01159">
    <property type="entry name" value="WW_DOMAIN_1"/>
    <property type="match status" value="1"/>
</dbReference>
<evidence type="ECO:0000313" key="5">
    <source>
        <dbReference type="Proteomes" id="UP000002640"/>
    </source>
</evidence>
<feature type="compositionally biased region" description="Basic and acidic residues" evidence="2">
    <location>
        <begin position="597"/>
        <end position="616"/>
    </location>
</feature>
<keyword evidence="1" id="KW-0175">Coiled coil</keyword>
<dbReference type="Pfam" id="PF00397">
    <property type="entry name" value="WW"/>
    <property type="match status" value="1"/>
</dbReference>
<dbReference type="SUPFAM" id="SSF48403">
    <property type="entry name" value="Ankyrin repeat"/>
    <property type="match status" value="1"/>
</dbReference>
<dbReference type="EMBL" id="JH159152">
    <property type="protein sequence ID" value="EGZ25475.1"/>
    <property type="molecule type" value="Genomic_DNA"/>
</dbReference>
<dbReference type="SMART" id="SM00456">
    <property type="entry name" value="WW"/>
    <property type="match status" value="3"/>
</dbReference>
<feature type="compositionally biased region" description="Basic and acidic residues" evidence="2">
    <location>
        <begin position="1395"/>
        <end position="1414"/>
    </location>
</feature>
<feature type="compositionally biased region" description="Basic residues" evidence="2">
    <location>
        <begin position="1518"/>
        <end position="1544"/>
    </location>
</feature>
<feature type="coiled-coil region" evidence="1">
    <location>
        <begin position="186"/>
        <end position="220"/>
    </location>
</feature>
<dbReference type="SMR" id="G4YUM0"/>
<evidence type="ECO:0000256" key="1">
    <source>
        <dbReference type="SAM" id="Coils"/>
    </source>
</evidence>
<dbReference type="Gene3D" id="1.25.40.20">
    <property type="entry name" value="Ankyrin repeat-containing domain"/>
    <property type="match status" value="1"/>
</dbReference>
<dbReference type="Pfam" id="PF00612">
    <property type="entry name" value="IQ"/>
    <property type="match status" value="2"/>
</dbReference>
<evidence type="ECO:0000313" key="4">
    <source>
        <dbReference type="EMBL" id="EGZ25475.1"/>
    </source>
</evidence>